<dbReference type="GO" id="GO:0055085">
    <property type="term" value="P:transmembrane transport"/>
    <property type="evidence" value="ECO:0007669"/>
    <property type="project" value="InterPro"/>
</dbReference>
<sequence>MSGRDDRRLSSWKPWLLLAPTLLALTIFLLIPLAKMLGYSLFDPGLTSKHFARIVQEPVWLQVLWITLRTSLLVTLVTLLLGYPVAWVLCKLPARLAGMAIVIIIIPHFTSVLVRTYAWMVLLGSDGFVNQVLRALGLIDTPLKLMYTPLGVLIGMTYILLPYMVLALYSVMRGIDPQLLRVAYSLGASRFRAFWRIFLPLSLPGVAAGSLLVFILSIGFFVTPALMGCPRDTMIAMVIENQLEVYFNWGFASALSALLLLCTLLLFWVYVLVVGLERLFEAKG</sequence>
<dbReference type="CDD" id="cd06261">
    <property type="entry name" value="TM_PBP2"/>
    <property type="match status" value="1"/>
</dbReference>
<dbReference type="InterPro" id="IPR035906">
    <property type="entry name" value="MetI-like_sf"/>
</dbReference>
<protein>
    <recommendedName>
        <fullName evidence="9">ABC transmembrane type-1 domain-containing protein</fullName>
    </recommendedName>
</protein>
<dbReference type="Pfam" id="PF00528">
    <property type="entry name" value="BPD_transp_1"/>
    <property type="match status" value="1"/>
</dbReference>
<dbReference type="PROSITE" id="PS50928">
    <property type="entry name" value="ABC_TM1"/>
    <property type="match status" value="1"/>
</dbReference>
<dbReference type="InterPro" id="IPR000515">
    <property type="entry name" value="MetI-like"/>
</dbReference>
<evidence type="ECO:0000256" key="4">
    <source>
        <dbReference type="ARBA" id="ARBA00022475"/>
    </source>
</evidence>
<dbReference type="PANTHER" id="PTHR42929:SF5">
    <property type="entry name" value="ABC TRANSPORTER PERMEASE PROTEIN"/>
    <property type="match status" value="1"/>
</dbReference>
<comment type="subcellular location">
    <subcellularLocation>
        <location evidence="1">Cell membrane</location>
        <topology evidence="1">Multi-pass membrane protein</topology>
    </subcellularLocation>
</comment>
<feature type="transmembrane region" description="Helical" evidence="8">
    <location>
        <begin position="193"/>
        <end position="226"/>
    </location>
</feature>
<organism evidence="10">
    <name type="scientific">Bracon brevicornis</name>
    <dbReference type="NCBI Taxonomy" id="1563983"/>
    <lineage>
        <taxon>Eukaryota</taxon>
        <taxon>Metazoa</taxon>
        <taxon>Ecdysozoa</taxon>
        <taxon>Arthropoda</taxon>
        <taxon>Hexapoda</taxon>
        <taxon>Insecta</taxon>
        <taxon>Pterygota</taxon>
        <taxon>Neoptera</taxon>
        <taxon>Endopterygota</taxon>
        <taxon>Hymenoptera</taxon>
        <taxon>Apocrita</taxon>
        <taxon>Ichneumonoidea</taxon>
        <taxon>Braconidae</taxon>
        <taxon>Braconinae</taxon>
        <taxon>Bracon</taxon>
    </lineage>
</organism>
<gene>
    <name evidence="10" type="ORF">BBRV_LOCUS76387</name>
</gene>
<dbReference type="PANTHER" id="PTHR42929">
    <property type="entry name" value="INNER MEMBRANE ABC TRANSPORTER PERMEASE PROTEIN YDCU-RELATED-RELATED"/>
    <property type="match status" value="1"/>
</dbReference>
<feature type="domain" description="ABC transmembrane type-1" evidence="9">
    <location>
        <begin position="64"/>
        <end position="270"/>
    </location>
</feature>
<evidence type="ECO:0000256" key="3">
    <source>
        <dbReference type="ARBA" id="ARBA00022448"/>
    </source>
</evidence>
<dbReference type="EMBL" id="CADCXW020000099">
    <property type="protein sequence ID" value="CAD1562101.1"/>
    <property type="molecule type" value="Genomic_DNA"/>
</dbReference>
<evidence type="ECO:0000256" key="7">
    <source>
        <dbReference type="ARBA" id="ARBA00023136"/>
    </source>
</evidence>
<evidence type="ECO:0000259" key="9">
    <source>
        <dbReference type="PROSITE" id="PS50928"/>
    </source>
</evidence>
<feature type="transmembrane region" description="Helical" evidence="8">
    <location>
        <begin position="60"/>
        <end position="89"/>
    </location>
</feature>
<keyword evidence="3" id="KW-0813">Transport</keyword>
<evidence type="ECO:0000256" key="5">
    <source>
        <dbReference type="ARBA" id="ARBA00022692"/>
    </source>
</evidence>
<evidence type="ECO:0000313" key="10">
    <source>
        <dbReference type="EMBL" id="CAD1562101.1"/>
    </source>
</evidence>
<accession>A0A6V7KGB3</accession>
<proteinExistence type="inferred from homology"/>
<name>A0A6V7KGB3_9HYME</name>
<evidence type="ECO:0000256" key="8">
    <source>
        <dbReference type="SAM" id="Phobius"/>
    </source>
</evidence>
<comment type="similarity">
    <text evidence="2">Belongs to the binding-protein-dependent transport system permease family. CysTW subfamily.</text>
</comment>
<evidence type="ECO:0000256" key="6">
    <source>
        <dbReference type="ARBA" id="ARBA00022989"/>
    </source>
</evidence>
<reference evidence="10" key="1">
    <citation type="submission" date="2020-07" db="EMBL/GenBank/DDBJ databases">
        <authorList>
            <person name="Ferguson B K."/>
        </authorList>
    </citation>
    <scope>NUCLEOTIDE SEQUENCE</scope>
    <source>
        <strain evidence="10">L06</strain>
    </source>
</reference>
<keyword evidence="5 8" id="KW-0812">Transmembrane</keyword>
<keyword evidence="6 8" id="KW-1133">Transmembrane helix</keyword>
<feature type="transmembrane region" description="Helical" evidence="8">
    <location>
        <begin position="150"/>
        <end position="172"/>
    </location>
</feature>
<dbReference type="GO" id="GO:0005886">
    <property type="term" value="C:plasma membrane"/>
    <property type="evidence" value="ECO:0007669"/>
    <property type="project" value="UniProtKB-SubCell"/>
</dbReference>
<dbReference type="Gene3D" id="1.10.3720.10">
    <property type="entry name" value="MetI-like"/>
    <property type="match status" value="1"/>
</dbReference>
<dbReference type="AlphaFoldDB" id="A0A6V7KGB3"/>
<evidence type="ECO:0000256" key="1">
    <source>
        <dbReference type="ARBA" id="ARBA00004651"/>
    </source>
</evidence>
<feature type="transmembrane region" description="Helical" evidence="8">
    <location>
        <begin position="96"/>
        <end position="118"/>
    </location>
</feature>
<feature type="transmembrane region" description="Helical" evidence="8">
    <location>
        <begin position="246"/>
        <end position="273"/>
    </location>
</feature>
<keyword evidence="4" id="KW-1003">Cell membrane</keyword>
<dbReference type="SUPFAM" id="SSF161098">
    <property type="entry name" value="MetI-like"/>
    <property type="match status" value="1"/>
</dbReference>
<evidence type="ECO:0000256" key="2">
    <source>
        <dbReference type="ARBA" id="ARBA00007069"/>
    </source>
</evidence>
<keyword evidence="7 8" id="KW-0472">Membrane</keyword>